<feature type="non-terminal residue" evidence="2">
    <location>
        <position position="27"/>
    </location>
</feature>
<reference evidence="2" key="1">
    <citation type="submission" date="2021-02" db="EMBL/GenBank/DDBJ databases">
        <authorList>
            <person name="Nowell W R."/>
        </authorList>
    </citation>
    <scope>NUCLEOTIDE SEQUENCE</scope>
</reference>
<name>A0A8S3FTF7_9BILA</name>
<sequence>MRPSNASVNNRYPTSPQQSERTPSALH</sequence>
<dbReference type="Proteomes" id="UP000681720">
    <property type="component" value="Unassembled WGS sequence"/>
</dbReference>
<comment type="caution">
    <text evidence="2">The sequence shown here is derived from an EMBL/GenBank/DDBJ whole genome shotgun (WGS) entry which is preliminary data.</text>
</comment>
<protein>
    <submittedName>
        <fullName evidence="2">Uncharacterized protein</fullName>
    </submittedName>
</protein>
<evidence type="ECO:0000313" key="3">
    <source>
        <dbReference type="Proteomes" id="UP000681720"/>
    </source>
</evidence>
<evidence type="ECO:0000256" key="1">
    <source>
        <dbReference type="SAM" id="MobiDB-lite"/>
    </source>
</evidence>
<feature type="non-terminal residue" evidence="2">
    <location>
        <position position="1"/>
    </location>
</feature>
<proteinExistence type="predicted"/>
<organism evidence="2 3">
    <name type="scientific">Rotaria magnacalcarata</name>
    <dbReference type="NCBI Taxonomy" id="392030"/>
    <lineage>
        <taxon>Eukaryota</taxon>
        <taxon>Metazoa</taxon>
        <taxon>Spiralia</taxon>
        <taxon>Gnathifera</taxon>
        <taxon>Rotifera</taxon>
        <taxon>Eurotatoria</taxon>
        <taxon>Bdelloidea</taxon>
        <taxon>Philodinida</taxon>
        <taxon>Philodinidae</taxon>
        <taxon>Rotaria</taxon>
    </lineage>
</organism>
<accession>A0A8S3FTF7</accession>
<dbReference type="EMBL" id="CAJOBJ010276393">
    <property type="protein sequence ID" value="CAF5138220.1"/>
    <property type="molecule type" value="Genomic_DNA"/>
</dbReference>
<dbReference type="AlphaFoldDB" id="A0A8S3FTF7"/>
<evidence type="ECO:0000313" key="2">
    <source>
        <dbReference type="EMBL" id="CAF5138220.1"/>
    </source>
</evidence>
<gene>
    <name evidence="2" type="ORF">GIL414_LOCUS64344</name>
</gene>
<feature type="region of interest" description="Disordered" evidence="1">
    <location>
        <begin position="1"/>
        <end position="27"/>
    </location>
</feature>